<evidence type="ECO:0000256" key="11">
    <source>
        <dbReference type="ARBA" id="ARBA00022989"/>
    </source>
</evidence>
<accession>A0AAP8SMQ9</accession>
<dbReference type="InterPro" id="IPR005467">
    <property type="entry name" value="His_kinase_dom"/>
</dbReference>
<evidence type="ECO:0000256" key="4">
    <source>
        <dbReference type="ARBA" id="ARBA00012438"/>
    </source>
</evidence>
<evidence type="ECO:0000256" key="3">
    <source>
        <dbReference type="ARBA" id="ARBA00006434"/>
    </source>
</evidence>
<comment type="caution">
    <text evidence="17">The sequence shown here is derived from an EMBL/GenBank/DDBJ whole genome shotgun (WGS) entry which is preliminary data.</text>
</comment>
<feature type="transmembrane region" description="Helical" evidence="14">
    <location>
        <begin position="278"/>
        <end position="301"/>
    </location>
</feature>
<dbReference type="PROSITE" id="PS50112">
    <property type="entry name" value="PAS"/>
    <property type="match status" value="1"/>
</dbReference>
<dbReference type="SUPFAM" id="SSF55874">
    <property type="entry name" value="ATPase domain of HSP90 chaperone/DNA topoisomerase II/histidine kinase"/>
    <property type="match status" value="1"/>
</dbReference>
<evidence type="ECO:0000256" key="13">
    <source>
        <dbReference type="ARBA" id="ARBA00023136"/>
    </source>
</evidence>
<dbReference type="SUPFAM" id="SSF55785">
    <property type="entry name" value="PYP-like sensor domain (PAS domain)"/>
    <property type="match status" value="1"/>
</dbReference>
<dbReference type="GO" id="GO:0022857">
    <property type="term" value="F:transmembrane transporter activity"/>
    <property type="evidence" value="ECO:0007669"/>
    <property type="project" value="InterPro"/>
</dbReference>
<keyword evidence="11 14" id="KW-1133">Transmembrane helix</keyword>
<evidence type="ECO:0000256" key="9">
    <source>
        <dbReference type="ARBA" id="ARBA00022777"/>
    </source>
</evidence>
<evidence type="ECO:0000313" key="17">
    <source>
        <dbReference type="EMBL" id="PLW85784.1"/>
    </source>
</evidence>
<keyword evidence="5" id="KW-0597">Phosphoprotein</keyword>
<dbReference type="GO" id="GO:0006355">
    <property type="term" value="P:regulation of DNA-templated transcription"/>
    <property type="evidence" value="ECO:0007669"/>
    <property type="project" value="InterPro"/>
</dbReference>
<dbReference type="PANTHER" id="PTHR43065">
    <property type="entry name" value="SENSOR HISTIDINE KINASE"/>
    <property type="match status" value="1"/>
</dbReference>
<feature type="transmembrane region" description="Helical" evidence="14">
    <location>
        <begin position="479"/>
        <end position="501"/>
    </location>
</feature>
<evidence type="ECO:0000256" key="6">
    <source>
        <dbReference type="ARBA" id="ARBA00022679"/>
    </source>
</evidence>
<dbReference type="SUPFAM" id="SSF47384">
    <property type="entry name" value="Homodimeric domain of signal transducing histidine kinase"/>
    <property type="match status" value="1"/>
</dbReference>
<evidence type="ECO:0000256" key="10">
    <source>
        <dbReference type="ARBA" id="ARBA00022840"/>
    </source>
</evidence>
<dbReference type="Gene3D" id="3.30.565.10">
    <property type="entry name" value="Histidine kinase-like ATPase, C-terminal domain"/>
    <property type="match status" value="1"/>
</dbReference>
<feature type="transmembrane region" description="Helical" evidence="14">
    <location>
        <begin position="381"/>
        <end position="400"/>
    </location>
</feature>
<dbReference type="Gene3D" id="3.30.450.20">
    <property type="entry name" value="PAS domain"/>
    <property type="match status" value="1"/>
</dbReference>
<dbReference type="InterPro" id="IPR013767">
    <property type="entry name" value="PAS_fold"/>
</dbReference>
<dbReference type="Pfam" id="PF02518">
    <property type="entry name" value="HATPase_c"/>
    <property type="match status" value="1"/>
</dbReference>
<keyword evidence="8" id="KW-0547">Nucleotide-binding</keyword>
<keyword evidence="18" id="KW-1185">Reference proteome</keyword>
<reference evidence="17 18" key="1">
    <citation type="submission" date="2018-01" db="EMBL/GenBank/DDBJ databases">
        <title>The draft genome sequence of Halioglobus japonicus S1-36.</title>
        <authorList>
            <person name="Du Z.-J."/>
            <person name="Shi M.-J."/>
        </authorList>
    </citation>
    <scope>NUCLEOTIDE SEQUENCE [LARGE SCALE GENOMIC DNA]</scope>
    <source>
        <strain evidence="17 18">S1-36</strain>
    </source>
</reference>
<feature type="domain" description="Histidine kinase" evidence="15">
    <location>
        <begin position="762"/>
        <end position="977"/>
    </location>
</feature>
<feature type="transmembrane region" description="Helical" evidence="14">
    <location>
        <begin position="115"/>
        <end position="137"/>
    </location>
</feature>
<dbReference type="SMART" id="SM00091">
    <property type="entry name" value="PAS"/>
    <property type="match status" value="1"/>
</dbReference>
<dbReference type="Pfam" id="PF00989">
    <property type="entry name" value="PAS"/>
    <property type="match status" value="1"/>
</dbReference>
<dbReference type="InterPro" id="IPR038377">
    <property type="entry name" value="Na/Glc_symporter_sf"/>
</dbReference>
<feature type="transmembrane region" description="Helical" evidence="14">
    <location>
        <begin position="330"/>
        <end position="360"/>
    </location>
</feature>
<evidence type="ECO:0000256" key="7">
    <source>
        <dbReference type="ARBA" id="ARBA00022692"/>
    </source>
</evidence>
<evidence type="ECO:0000256" key="14">
    <source>
        <dbReference type="SAM" id="Phobius"/>
    </source>
</evidence>
<dbReference type="EMBL" id="PKUR01000003">
    <property type="protein sequence ID" value="PLW85784.1"/>
    <property type="molecule type" value="Genomic_DNA"/>
</dbReference>
<evidence type="ECO:0000256" key="1">
    <source>
        <dbReference type="ARBA" id="ARBA00000085"/>
    </source>
</evidence>
<dbReference type="Gene3D" id="1.20.1730.10">
    <property type="entry name" value="Sodium/glucose cotransporter"/>
    <property type="match status" value="1"/>
</dbReference>
<feature type="transmembrane region" description="Helical" evidence="14">
    <location>
        <begin position="69"/>
        <end position="94"/>
    </location>
</feature>
<comment type="catalytic activity">
    <reaction evidence="1">
        <text>ATP + protein L-histidine = ADP + protein N-phospho-L-histidine.</text>
        <dbReference type="EC" id="2.7.13.3"/>
    </reaction>
</comment>
<organism evidence="17 18">
    <name type="scientific">Halioglobus japonicus</name>
    <dbReference type="NCBI Taxonomy" id="930805"/>
    <lineage>
        <taxon>Bacteria</taxon>
        <taxon>Pseudomonadati</taxon>
        <taxon>Pseudomonadota</taxon>
        <taxon>Gammaproteobacteria</taxon>
        <taxon>Cellvibrionales</taxon>
        <taxon>Halieaceae</taxon>
        <taxon>Halioglobus</taxon>
    </lineage>
</organism>
<dbReference type="InterPro" id="IPR004358">
    <property type="entry name" value="Sig_transdc_His_kin-like_C"/>
</dbReference>
<evidence type="ECO:0000259" key="16">
    <source>
        <dbReference type="PROSITE" id="PS50112"/>
    </source>
</evidence>
<dbReference type="CDD" id="cd00130">
    <property type="entry name" value="PAS"/>
    <property type="match status" value="1"/>
</dbReference>
<dbReference type="PROSITE" id="PS50109">
    <property type="entry name" value="HIS_KIN"/>
    <property type="match status" value="1"/>
</dbReference>
<keyword evidence="7 14" id="KW-0812">Transmembrane</keyword>
<dbReference type="PANTHER" id="PTHR43065:SF10">
    <property type="entry name" value="PEROXIDE STRESS-ACTIVATED HISTIDINE KINASE MAK3"/>
    <property type="match status" value="1"/>
</dbReference>
<dbReference type="InterPro" id="IPR036890">
    <property type="entry name" value="HATPase_C_sf"/>
</dbReference>
<evidence type="ECO:0000256" key="2">
    <source>
        <dbReference type="ARBA" id="ARBA00004141"/>
    </source>
</evidence>
<dbReference type="InterPro" id="IPR001734">
    <property type="entry name" value="Na/solute_symporter"/>
</dbReference>
<feature type="transmembrane region" description="Helical" evidence="14">
    <location>
        <begin position="406"/>
        <end position="426"/>
    </location>
</feature>
<dbReference type="KEGG" id="hja:BST95_05835"/>
<protein>
    <recommendedName>
        <fullName evidence="4">histidine kinase</fullName>
        <ecNumber evidence="4">2.7.13.3</ecNumber>
    </recommendedName>
</protein>
<feature type="transmembrane region" description="Helical" evidence="14">
    <location>
        <begin position="6"/>
        <end position="27"/>
    </location>
</feature>
<evidence type="ECO:0000313" key="18">
    <source>
        <dbReference type="Proteomes" id="UP000235162"/>
    </source>
</evidence>
<dbReference type="InterPro" id="IPR036097">
    <property type="entry name" value="HisK_dim/P_sf"/>
</dbReference>
<keyword evidence="10" id="KW-0067">ATP-binding</keyword>
<gene>
    <name evidence="17" type="ORF">C0029_14385</name>
</gene>
<keyword evidence="13 14" id="KW-0472">Membrane</keyword>
<dbReference type="CDD" id="cd00082">
    <property type="entry name" value="HisKA"/>
    <property type="match status" value="1"/>
</dbReference>
<keyword evidence="9 17" id="KW-0418">Kinase</keyword>
<comment type="similarity">
    <text evidence="3">Belongs to the sodium:solute symporter (SSF) (TC 2.A.21) family.</text>
</comment>
<evidence type="ECO:0000256" key="8">
    <source>
        <dbReference type="ARBA" id="ARBA00022741"/>
    </source>
</evidence>
<proteinExistence type="inferred from homology"/>
<keyword evidence="6" id="KW-0808">Transferase</keyword>
<feature type="transmembrane region" description="Helical" evidence="14">
    <location>
        <begin position="39"/>
        <end position="63"/>
    </location>
</feature>
<dbReference type="GO" id="GO:0016020">
    <property type="term" value="C:membrane"/>
    <property type="evidence" value="ECO:0007669"/>
    <property type="project" value="UniProtKB-SubCell"/>
</dbReference>
<dbReference type="Proteomes" id="UP000235162">
    <property type="component" value="Unassembled WGS sequence"/>
</dbReference>
<feature type="transmembrane region" description="Helical" evidence="14">
    <location>
        <begin position="200"/>
        <end position="218"/>
    </location>
</feature>
<dbReference type="SMART" id="SM00387">
    <property type="entry name" value="HATPase_c"/>
    <property type="match status" value="1"/>
</dbReference>
<dbReference type="PRINTS" id="PR00344">
    <property type="entry name" value="BCTRLSENSOR"/>
</dbReference>
<dbReference type="EC" id="2.7.13.3" evidence="4"/>
<dbReference type="InterPro" id="IPR003661">
    <property type="entry name" value="HisK_dim/P_dom"/>
</dbReference>
<dbReference type="SMART" id="SM00388">
    <property type="entry name" value="HisKA"/>
    <property type="match status" value="1"/>
</dbReference>
<comment type="subcellular location">
    <subcellularLocation>
        <location evidence="2">Membrane</location>
        <topology evidence="2">Multi-pass membrane protein</topology>
    </subcellularLocation>
</comment>
<dbReference type="InterPro" id="IPR003594">
    <property type="entry name" value="HATPase_dom"/>
</dbReference>
<dbReference type="RefSeq" id="WP_084198525.1">
    <property type="nucleotide sequence ID" value="NZ_BMYL01000003.1"/>
</dbReference>
<dbReference type="InterPro" id="IPR000014">
    <property type="entry name" value="PAS"/>
</dbReference>
<dbReference type="PROSITE" id="PS50283">
    <property type="entry name" value="NA_SOLUT_SYMP_3"/>
    <property type="match status" value="1"/>
</dbReference>
<dbReference type="InterPro" id="IPR035965">
    <property type="entry name" value="PAS-like_dom_sf"/>
</dbReference>
<feature type="transmembrane region" description="Helical" evidence="14">
    <location>
        <begin position="438"/>
        <end position="459"/>
    </location>
</feature>
<dbReference type="GO" id="GO:0000155">
    <property type="term" value="F:phosphorelay sensor kinase activity"/>
    <property type="evidence" value="ECO:0007669"/>
    <property type="project" value="InterPro"/>
</dbReference>
<sequence length="984" mass="107158">MTFSLTEILVLVACYLSLLFAIAHLAERQIIPRAVTHHPLTYVLSLGVFAGVMSSNVVIEVAYRYGYNFLLYYCGAGLVFLLGTLILVPILRLSRVYQLASLADMLVFRFRSSRVGAAITITMSLAMLPLLALQIQVVSDSVHYLSGFGAGEAHSGFPQISVALMVCIVITLFAILFGTGHASSRRRNTGLVTAMAFESLVKLLALLGVMFAVIYQLFSGPDDLAQWLREYPPVRQQLTTQLSFENAHTLLLVFFAGAVCMPHIFHMMFAENTESKHLYTASWGVPLYLMCLSLPVLPLAWGGMMLEHPIPMAYSGIAIGQYLNLPNVSIMAFIATLSAATATIVVTTLALANMCLNHLILPYGLLKLAEEADIYRPLRHIRRVFIVVLILAGYGFYLGLDDSQNLTALALVAFSGTLQFLPGIIATPHWPRANRRGLLAGLAGGLGVWLALIMMPAILGDPQILDALFPSMAADRVSMWAMVTILSLGFNVALFAAVSLLTEPTADERIAAEICAMDELARPTRQILPLASAAGFSEQLAPVLGEKAAADEVQRALAELHFEEDENRPYALRRLRRRIEANLSGLLGPSVAHTIIEQAIPFVDSGTEDINLIERNLDSGQVQFTGLAADLDKLRRRYRETLDKLPIGVCSIGTDGEMLMWNAAMEDLTEVTADDVQGSLLTTLPDPWQALLADFQRSEDDTVLSAEITTDPTDPRWVSLHKTSAAGGDTVILVEDITAYERLEAELLHNERLASIGRLAAGVAHEIGNPVTGIACLAQNLEYADDPEEIALTAQDILKQTDRVTKIVESLVNFSHAGSSNESIELGPCNLADCIDEAIHLLSLDRDARQVRYTNHCDRELVVLGDSQRLLQVFVNLIGNARDACDDEGHIQVQAYTRGEHILVDVDDNGSGIPAELQNQVFDPFFTTKDPGAGTGLGLALVYSIMDDLGGSVQLTSPLQEGPHPGTRFTLKLATSSYGSQFDM</sequence>
<evidence type="ECO:0000259" key="15">
    <source>
        <dbReference type="PROSITE" id="PS50109"/>
    </source>
</evidence>
<feature type="transmembrane region" description="Helical" evidence="14">
    <location>
        <begin position="247"/>
        <end position="266"/>
    </location>
</feature>
<dbReference type="Gene3D" id="1.10.287.130">
    <property type="match status" value="1"/>
</dbReference>
<keyword evidence="12" id="KW-0902">Two-component regulatory system</keyword>
<evidence type="ECO:0000256" key="12">
    <source>
        <dbReference type="ARBA" id="ARBA00023012"/>
    </source>
</evidence>
<dbReference type="AlphaFoldDB" id="A0AAP8SMQ9"/>
<feature type="domain" description="PAS" evidence="16">
    <location>
        <begin position="634"/>
        <end position="678"/>
    </location>
</feature>
<evidence type="ECO:0000256" key="5">
    <source>
        <dbReference type="ARBA" id="ARBA00022553"/>
    </source>
</evidence>
<feature type="transmembrane region" description="Helical" evidence="14">
    <location>
        <begin position="157"/>
        <end position="179"/>
    </location>
</feature>
<dbReference type="GO" id="GO:0005524">
    <property type="term" value="F:ATP binding"/>
    <property type="evidence" value="ECO:0007669"/>
    <property type="project" value="UniProtKB-KW"/>
</dbReference>
<name>A0AAP8SMQ9_9GAMM</name>
<dbReference type="Pfam" id="PF00512">
    <property type="entry name" value="HisKA"/>
    <property type="match status" value="1"/>
</dbReference>